<dbReference type="Proteomes" id="UP001054945">
    <property type="component" value="Unassembled WGS sequence"/>
</dbReference>
<organism evidence="2 3">
    <name type="scientific">Caerostris extrusa</name>
    <name type="common">Bark spider</name>
    <name type="synonym">Caerostris bankana</name>
    <dbReference type="NCBI Taxonomy" id="172846"/>
    <lineage>
        <taxon>Eukaryota</taxon>
        <taxon>Metazoa</taxon>
        <taxon>Ecdysozoa</taxon>
        <taxon>Arthropoda</taxon>
        <taxon>Chelicerata</taxon>
        <taxon>Arachnida</taxon>
        <taxon>Araneae</taxon>
        <taxon>Araneomorphae</taxon>
        <taxon>Entelegynae</taxon>
        <taxon>Araneoidea</taxon>
        <taxon>Araneidae</taxon>
        <taxon>Caerostris</taxon>
    </lineage>
</organism>
<proteinExistence type="predicted"/>
<reference evidence="2 3" key="1">
    <citation type="submission" date="2021-06" db="EMBL/GenBank/DDBJ databases">
        <title>Caerostris extrusa draft genome.</title>
        <authorList>
            <person name="Kono N."/>
            <person name="Arakawa K."/>
        </authorList>
    </citation>
    <scope>NUCLEOTIDE SEQUENCE [LARGE SCALE GENOMIC DNA]</scope>
</reference>
<comment type="caution">
    <text evidence="2">The sequence shown here is derived from an EMBL/GenBank/DDBJ whole genome shotgun (WGS) entry which is preliminary data.</text>
</comment>
<dbReference type="AlphaFoldDB" id="A0AAV4QCJ8"/>
<name>A0AAV4QCJ8_CAEEX</name>
<protein>
    <submittedName>
        <fullName evidence="2">Uncharacterized protein</fullName>
    </submittedName>
</protein>
<dbReference type="EMBL" id="BPLR01006050">
    <property type="protein sequence ID" value="GIY07129.1"/>
    <property type="molecule type" value="Genomic_DNA"/>
</dbReference>
<keyword evidence="3" id="KW-1185">Reference proteome</keyword>
<gene>
    <name evidence="2" type="ORF">CEXT_394161</name>
</gene>
<evidence type="ECO:0000313" key="2">
    <source>
        <dbReference type="EMBL" id="GIY07129.1"/>
    </source>
</evidence>
<evidence type="ECO:0000313" key="3">
    <source>
        <dbReference type="Proteomes" id="UP001054945"/>
    </source>
</evidence>
<sequence length="114" mass="13114">MKFETLERWVFLFVHGSEVHQNKFFKEPDLHISALVTSTSEKLPLSDERNCSDFENSNFHVSIELGSNKLGPLSPQSSLIHAQISGKKILPRKRKKLPPQKKEVERSSNTREKN</sequence>
<evidence type="ECO:0000256" key="1">
    <source>
        <dbReference type="SAM" id="MobiDB-lite"/>
    </source>
</evidence>
<feature type="compositionally biased region" description="Basic and acidic residues" evidence="1">
    <location>
        <begin position="100"/>
        <end position="114"/>
    </location>
</feature>
<feature type="region of interest" description="Disordered" evidence="1">
    <location>
        <begin position="84"/>
        <end position="114"/>
    </location>
</feature>
<accession>A0AAV4QCJ8</accession>
<feature type="compositionally biased region" description="Basic residues" evidence="1">
    <location>
        <begin position="89"/>
        <end position="99"/>
    </location>
</feature>